<gene>
    <name evidence="2" type="ORF">AVEN_216463_1</name>
</gene>
<feature type="region of interest" description="Disordered" evidence="1">
    <location>
        <begin position="43"/>
        <end position="74"/>
    </location>
</feature>
<proteinExistence type="predicted"/>
<organism evidence="2 3">
    <name type="scientific">Araneus ventricosus</name>
    <name type="common">Orbweaver spider</name>
    <name type="synonym">Epeira ventricosa</name>
    <dbReference type="NCBI Taxonomy" id="182803"/>
    <lineage>
        <taxon>Eukaryota</taxon>
        <taxon>Metazoa</taxon>
        <taxon>Ecdysozoa</taxon>
        <taxon>Arthropoda</taxon>
        <taxon>Chelicerata</taxon>
        <taxon>Arachnida</taxon>
        <taxon>Araneae</taxon>
        <taxon>Araneomorphae</taxon>
        <taxon>Entelegynae</taxon>
        <taxon>Araneoidea</taxon>
        <taxon>Araneidae</taxon>
        <taxon>Araneus</taxon>
    </lineage>
</organism>
<evidence type="ECO:0000256" key="1">
    <source>
        <dbReference type="SAM" id="MobiDB-lite"/>
    </source>
</evidence>
<dbReference type="AlphaFoldDB" id="A0A4Y2BLL6"/>
<comment type="caution">
    <text evidence="2">The sequence shown here is derived from an EMBL/GenBank/DDBJ whole genome shotgun (WGS) entry which is preliminary data.</text>
</comment>
<name>A0A4Y2BLL6_ARAVE</name>
<sequence length="119" mass="13279">MSNRVEAKMTKSFRLIHESISLPTAPKTFSITTKIRYEKVRTEISSSNNDPDEIDATSDLSMPRGAHLLSDPPVPKTSILQAKFPSFSTMKGKMSRRTTKKFPSMHLTGSPVKNSLLIK</sequence>
<evidence type="ECO:0000313" key="3">
    <source>
        <dbReference type="Proteomes" id="UP000499080"/>
    </source>
</evidence>
<dbReference type="EMBL" id="BGPR01000091">
    <property type="protein sequence ID" value="GBL93110.1"/>
    <property type="molecule type" value="Genomic_DNA"/>
</dbReference>
<reference evidence="2 3" key="1">
    <citation type="journal article" date="2019" name="Sci. Rep.">
        <title>Orb-weaving spider Araneus ventricosus genome elucidates the spidroin gene catalogue.</title>
        <authorList>
            <person name="Kono N."/>
            <person name="Nakamura H."/>
            <person name="Ohtoshi R."/>
            <person name="Moran D.A.P."/>
            <person name="Shinohara A."/>
            <person name="Yoshida Y."/>
            <person name="Fujiwara M."/>
            <person name="Mori M."/>
            <person name="Tomita M."/>
            <person name="Arakawa K."/>
        </authorList>
    </citation>
    <scope>NUCLEOTIDE SEQUENCE [LARGE SCALE GENOMIC DNA]</scope>
</reference>
<protein>
    <submittedName>
        <fullName evidence="2">Uncharacterized protein</fullName>
    </submittedName>
</protein>
<dbReference type="Proteomes" id="UP000499080">
    <property type="component" value="Unassembled WGS sequence"/>
</dbReference>
<feature type="region of interest" description="Disordered" evidence="1">
    <location>
        <begin position="89"/>
        <end position="119"/>
    </location>
</feature>
<evidence type="ECO:0000313" key="2">
    <source>
        <dbReference type="EMBL" id="GBL93110.1"/>
    </source>
</evidence>
<keyword evidence="3" id="KW-1185">Reference proteome</keyword>
<accession>A0A4Y2BLL6</accession>